<accession>A0A8B8GG38</accession>
<dbReference type="CTD" id="107698"/>
<keyword evidence="5" id="KW-1185">Reference proteome</keyword>
<dbReference type="OrthoDB" id="6429365at2759"/>
<dbReference type="InterPro" id="IPR044998">
    <property type="entry name" value="Timeless"/>
</dbReference>
<dbReference type="GO" id="GO:0043111">
    <property type="term" value="P:replication fork arrest"/>
    <property type="evidence" value="ECO:0007669"/>
    <property type="project" value="TreeGrafter"/>
</dbReference>
<organism evidence="5 6">
    <name type="scientific">Sipha flava</name>
    <name type="common">yellow sugarcane aphid</name>
    <dbReference type="NCBI Taxonomy" id="143950"/>
    <lineage>
        <taxon>Eukaryota</taxon>
        <taxon>Metazoa</taxon>
        <taxon>Ecdysozoa</taxon>
        <taxon>Arthropoda</taxon>
        <taxon>Hexapoda</taxon>
        <taxon>Insecta</taxon>
        <taxon>Pterygota</taxon>
        <taxon>Neoptera</taxon>
        <taxon>Paraneoptera</taxon>
        <taxon>Hemiptera</taxon>
        <taxon>Sternorrhyncha</taxon>
        <taxon>Aphidomorpha</taxon>
        <taxon>Aphidoidea</taxon>
        <taxon>Aphididae</taxon>
        <taxon>Sipha</taxon>
    </lineage>
</organism>
<dbReference type="Proteomes" id="UP000694846">
    <property type="component" value="Unplaced"/>
</dbReference>
<reference evidence="6" key="1">
    <citation type="submission" date="2025-08" db="UniProtKB">
        <authorList>
            <consortium name="RefSeq"/>
        </authorList>
    </citation>
    <scope>IDENTIFICATION</scope>
    <source>
        <tissue evidence="6">Whole body</tissue>
    </source>
</reference>
<evidence type="ECO:0000313" key="6">
    <source>
        <dbReference type="RefSeq" id="XP_025421933.1"/>
    </source>
</evidence>
<dbReference type="GO" id="GO:0031298">
    <property type="term" value="C:replication fork protection complex"/>
    <property type="evidence" value="ECO:0007669"/>
    <property type="project" value="TreeGrafter"/>
</dbReference>
<dbReference type="PANTHER" id="PTHR22940:SF5">
    <property type="entry name" value="PROTEIN TIMELESS"/>
    <property type="match status" value="1"/>
</dbReference>
<evidence type="ECO:0000256" key="1">
    <source>
        <dbReference type="ARBA" id="ARBA00004123"/>
    </source>
</evidence>
<evidence type="ECO:0000259" key="4">
    <source>
        <dbReference type="Pfam" id="PF04821"/>
    </source>
</evidence>
<dbReference type="AlphaFoldDB" id="A0A8B8GG38"/>
<evidence type="ECO:0000313" key="5">
    <source>
        <dbReference type="Proteomes" id="UP000694846"/>
    </source>
</evidence>
<sequence>MEVGDIFKNNNTQNMFSQLGNFVGNEFIPSDDCYIILIHIYEQLNKKDQNSRHLRQIIGLSQILKRDLLPMLLAVNNNKILGILIKILTSIMLPIEYLIPANSMTNDEHGFATMLNLNWALATSKVACANINTIKRIIQIIKESSMKLSNATGGPRHFNVIICDCLRFIKHILHIPNDQSQNRILWILFSEHFDEVIIDLINTSGREQWAILTIELIALIFKNQHVDHMSKLLSKTIISDSSEGNESNTSSHPKNGTSCLQESSDGSNSEDNDIDRHFKTRFNDKKFKAHLMDKQGKKSNFPEQHSISRSVNKEKNTKYLLKESLLLNENCGLKKNNIKDIKSKNAPVRHQYDDKIHKTITINPISKRKIKLRMKKFTKKKSKTKFNLPISPNKVPIEVCITHFLQNFTLRFMRNGFNTLVAEVYNLLTTNSQLNIDTSPYFWILTYFCRFCKLGGIELKSIRRIISFKLISFSVHEGLKISEQLMIAKRQRSPDIQLRVRHLHLVIMSIKEIVQVIKFYLLSSVSSPIYSELIKDLKGSNSSESIIWAKDLMSIFLLCIRHYDSNIQPIEYLHDLIITNHIVLSLFDNLKDFWNLNYSITSHIKKFAAPDIMYKYGIVLQNYKGNSELVNDAVLTMIHHIIEEMGNSSVFFPPIIFKTFLNLYVKKEYLSKKWSDLIEDVIL</sequence>
<gene>
    <name evidence="6" type="primary">LOC112691757</name>
</gene>
<dbReference type="GO" id="GO:0003677">
    <property type="term" value="F:DNA binding"/>
    <property type="evidence" value="ECO:0007669"/>
    <property type="project" value="TreeGrafter"/>
</dbReference>
<dbReference type="RefSeq" id="XP_025421933.1">
    <property type="nucleotide sequence ID" value="XM_025566148.1"/>
</dbReference>
<proteinExistence type="predicted"/>
<feature type="domain" description="Timeless N-terminal" evidence="4">
    <location>
        <begin position="29"/>
        <end position="283"/>
    </location>
</feature>
<feature type="compositionally biased region" description="Polar residues" evidence="3">
    <location>
        <begin position="241"/>
        <end position="261"/>
    </location>
</feature>
<dbReference type="Pfam" id="PF04821">
    <property type="entry name" value="TIMELESS"/>
    <property type="match status" value="1"/>
</dbReference>
<protein>
    <submittedName>
        <fullName evidence="6">Protein timeless</fullName>
    </submittedName>
</protein>
<dbReference type="PANTHER" id="PTHR22940">
    <property type="entry name" value="TIMEOUT/TIMELESS-2"/>
    <property type="match status" value="1"/>
</dbReference>
<name>A0A8B8GG38_9HEMI</name>
<dbReference type="GeneID" id="112691757"/>
<dbReference type="GO" id="GO:0006281">
    <property type="term" value="P:DNA repair"/>
    <property type="evidence" value="ECO:0007669"/>
    <property type="project" value="TreeGrafter"/>
</dbReference>
<evidence type="ECO:0000256" key="2">
    <source>
        <dbReference type="ARBA" id="ARBA00023242"/>
    </source>
</evidence>
<comment type="subcellular location">
    <subcellularLocation>
        <location evidence="1">Nucleus</location>
    </subcellularLocation>
</comment>
<dbReference type="InterPro" id="IPR006906">
    <property type="entry name" value="Timeless_N"/>
</dbReference>
<evidence type="ECO:0000256" key="3">
    <source>
        <dbReference type="SAM" id="MobiDB-lite"/>
    </source>
</evidence>
<keyword evidence="2" id="KW-0539">Nucleus</keyword>
<dbReference type="GO" id="GO:0000076">
    <property type="term" value="P:DNA replication checkpoint signaling"/>
    <property type="evidence" value="ECO:0007669"/>
    <property type="project" value="TreeGrafter"/>
</dbReference>
<feature type="region of interest" description="Disordered" evidence="3">
    <location>
        <begin position="241"/>
        <end position="275"/>
    </location>
</feature>